<dbReference type="PIRSF" id="PIRSF004869">
    <property type="entry name" value="PflX_prd"/>
    <property type="match status" value="1"/>
</dbReference>
<dbReference type="AlphaFoldDB" id="A0A8A0RKB1"/>
<feature type="binding site" evidence="5">
    <location>
        <position position="85"/>
    </location>
    <ligand>
        <name>[4Fe-4S] cluster</name>
        <dbReference type="ChEBI" id="CHEBI:49883"/>
        <note>4Fe-4S-S-AdoMet</note>
    </ligand>
</feature>
<feature type="binding site" evidence="5">
    <location>
        <position position="92"/>
    </location>
    <ligand>
        <name>[4Fe-4S] cluster</name>
        <dbReference type="ChEBI" id="CHEBI:49883"/>
        <note>4Fe-4S-S-AdoMet</note>
    </ligand>
</feature>
<dbReference type="GO" id="GO:0003824">
    <property type="term" value="F:catalytic activity"/>
    <property type="evidence" value="ECO:0007669"/>
    <property type="project" value="InterPro"/>
</dbReference>
<dbReference type="InterPro" id="IPR016431">
    <property type="entry name" value="Pyrv-formate_lyase-activ_prd"/>
</dbReference>
<dbReference type="SFLD" id="SFLDS00029">
    <property type="entry name" value="Radical_SAM"/>
    <property type="match status" value="1"/>
</dbReference>
<dbReference type="InterPro" id="IPR013785">
    <property type="entry name" value="Aldolase_TIM"/>
</dbReference>
<evidence type="ECO:0000256" key="1">
    <source>
        <dbReference type="ARBA" id="ARBA00022691"/>
    </source>
</evidence>
<sequence>MPDYIPGYIKLYKKGELKKRADEALKRLENCDICPHNCRVDRTKGERGRCGAPSNLIISGFHRHFGEEKVLVGDRGSGTIFFSNCNLSCVFCQNCDISCYGEGYEISEKKLADVMIRLQRYGCHNINLVSPSHYWPNIMMAVYYAALKGLNIPIVYNTGGYDALSALKSLDGIIDIYMPDIKFSDDKMGEKYAGVKGYFSVTKKAVKEMYRQTGDLKVDKRGIAYRGLLVRHLILPDDISGTKGVLEFIANDISKNTYVNLMDQYYPAHRAEDYPPLNRRITANEFQRAVETAAKLGLTRLEK</sequence>
<dbReference type="GO" id="GO:0051536">
    <property type="term" value="F:iron-sulfur cluster binding"/>
    <property type="evidence" value="ECO:0007669"/>
    <property type="project" value="UniProtKB-KW"/>
</dbReference>
<organism evidence="7 8">
    <name type="scientific">Koleobacter methoxysyntrophicus</name>
    <dbReference type="NCBI Taxonomy" id="2751313"/>
    <lineage>
        <taxon>Bacteria</taxon>
        <taxon>Bacillati</taxon>
        <taxon>Bacillota</taxon>
        <taxon>Clostridia</taxon>
        <taxon>Koleobacterales</taxon>
        <taxon>Koleobacteraceae</taxon>
        <taxon>Koleobacter</taxon>
    </lineage>
</organism>
<feature type="binding site" evidence="5">
    <location>
        <position position="89"/>
    </location>
    <ligand>
        <name>[4Fe-4S] cluster</name>
        <dbReference type="ChEBI" id="CHEBI:49883"/>
        <note>4Fe-4S-S-AdoMet</note>
    </ligand>
</feature>
<dbReference type="EMBL" id="CP059066">
    <property type="protein sequence ID" value="QSQ08144.1"/>
    <property type="molecule type" value="Genomic_DNA"/>
</dbReference>
<dbReference type="SFLD" id="SFLDG01099">
    <property type="entry name" value="Uncharacterised_Radical_SAM_Su"/>
    <property type="match status" value="1"/>
</dbReference>
<protein>
    <recommendedName>
        <fullName evidence="6">Radical SAM core domain-containing protein</fullName>
    </recommendedName>
</protein>
<keyword evidence="3 5" id="KW-0408">Iron</keyword>
<keyword evidence="2 5" id="KW-0479">Metal-binding</keyword>
<dbReference type="RefSeq" id="WP_206708377.1">
    <property type="nucleotide sequence ID" value="NZ_CP059066.1"/>
</dbReference>
<keyword evidence="4 5" id="KW-0411">Iron-sulfur</keyword>
<name>A0A8A0RKB1_9FIRM</name>
<dbReference type="InterPro" id="IPR040085">
    <property type="entry name" value="MJ0674-like"/>
</dbReference>
<keyword evidence="8" id="KW-1185">Reference proteome</keyword>
<dbReference type="Pfam" id="PF04055">
    <property type="entry name" value="Radical_SAM"/>
    <property type="match status" value="1"/>
</dbReference>
<dbReference type="SUPFAM" id="SSF102114">
    <property type="entry name" value="Radical SAM enzymes"/>
    <property type="match status" value="1"/>
</dbReference>
<dbReference type="PANTHER" id="PTHR43075">
    <property type="entry name" value="FORMATE LYASE ACTIVATING ENZYME, PUTATIVE (AFU_ORTHOLOGUE AFUA_2G15630)-RELATED"/>
    <property type="match status" value="1"/>
</dbReference>
<evidence type="ECO:0000313" key="8">
    <source>
        <dbReference type="Proteomes" id="UP000662904"/>
    </source>
</evidence>
<dbReference type="PANTHER" id="PTHR43075:SF1">
    <property type="entry name" value="FORMATE LYASE ACTIVATING ENZYME, PUTATIVE (AFU_ORTHOLOGUE AFUA_2G15630)-RELATED"/>
    <property type="match status" value="1"/>
</dbReference>
<feature type="domain" description="Radical SAM core" evidence="6">
    <location>
        <begin position="80"/>
        <end position="210"/>
    </location>
</feature>
<dbReference type="KEGG" id="kme:H0A61_00464"/>
<dbReference type="Gene3D" id="3.20.20.70">
    <property type="entry name" value="Aldolase class I"/>
    <property type="match status" value="1"/>
</dbReference>
<dbReference type="InterPro" id="IPR058240">
    <property type="entry name" value="rSAM_sf"/>
</dbReference>
<dbReference type="Proteomes" id="UP000662904">
    <property type="component" value="Chromosome"/>
</dbReference>
<evidence type="ECO:0000313" key="7">
    <source>
        <dbReference type="EMBL" id="QSQ08144.1"/>
    </source>
</evidence>
<evidence type="ECO:0000256" key="3">
    <source>
        <dbReference type="ARBA" id="ARBA00023004"/>
    </source>
</evidence>
<evidence type="ECO:0000256" key="4">
    <source>
        <dbReference type="ARBA" id="ARBA00023014"/>
    </source>
</evidence>
<evidence type="ECO:0000259" key="6">
    <source>
        <dbReference type="Pfam" id="PF04055"/>
    </source>
</evidence>
<keyword evidence="1 5" id="KW-0949">S-adenosyl-L-methionine</keyword>
<dbReference type="GO" id="GO:0046872">
    <property type="term" value="F:metal ion binding"/>
    <property type="evidence" value="ECO:0007669"/>
    <property type="project" value="UniProtKB-KW"/>
</dbReference>
<dbReference type="InterPro" id="IPR007197">
    <property type="entry name" value="rSAM"/>
</dbReference>
<accession>A0A8A0RKB1</accession>
<reference evidence="7" key="1">
    <citation type="submission" date="2020-07" db="EMBL/GenBank/DDBJ databases">
        <title>Koleobacter methoxysyntrophicus gen. nov., sp. nov., a novel anaerobic bacterium isolated from deep subsurface oil field and proposal of Koleobacterales ord. nov. in the phylum Firmicutes.</title>
        <authorList>
            <person name="Sakamoto S."/>
            <person name="Tamaki H."/>
        </authorList>
    </citation>
    <scope>NUCLEOTIDE SEQUENCE</scope>
    <source>
        <strain evidence="7">NRmbB1</strain>
    </source>
</reference>
<proteinExistence type="predicted"/>
<comment type="cofactor">
    <cofactor evidence="5">
        <name>[4Fe-4S] cluster</name>
        <dbReference type="ChEBI" id="CHEBI:49883"/>
    </cofactor>
    <text evidence="5">Binds 1 [4Fe-4S] cluster. The cluster is coordinated with 3 cysteines and an exchangeable S-adenosyl-L-methionine.</text>
</comment>
<evidence type="ECO:0000256" key="5">
    <source>
        <dbReference type="PIRSR" id="PIRSR004869-50"/>
    </source>
</evidence>
<gene>
    <name evidence="7" type="ORF">H0A61_00464</name>
</gene>
<evidence type="ECO:0000256" key="2">
    <source>
        <dbReference type="ARBA" id="ARBA00022723"/>
    </source>
</evidence>